<proteinExistence type="predicted"/>
<evidence type="ECO:0000313" key="2">
    <source>
        <dbReference type="Proteomes" id="UP001207468"/>
    </source>
</evidence>
<organism evidence="1 2">
    <name type="scientific">Russula earlei</name>
    <dbReference type="NCBI Taxonomy" id="71964"/>
    <lineage>
        <taxon>Eukaryota</taxon>
        <taxon>Fungi</taxon>
        <taxon>Dikarya</taxon>
        <taxon>Basidiomycota</taxon>
        <taxon>Agaricomycotina</taxon>
        <taxon>Agaricomycetes</taxon>
        <taxon>Russulales</taxon>
        <taxon>Russulaceae</taxon>
        <taxon>Russula</taxon>
    </lineage>
</organism>
<reference evidence="1" key="1">
    <citation type="submission" date="2021-03" db="EMBL/GenBank/DDBJ databases">
        <title>Evolutionary priming and transition to the ectomycorrhizal habit in an iconic lineage of mushroom-forming fungi: is preadaptation a requirement?</title>
        <authorList>
            <consortium name="DOE Joint Genome Institute"/>
            <person name="Looney B.P."/>
            <person name="Miyauchi S."/>
            <person name="Morin E."/>
            <person name="Drula E."/>
            <person name="Courty P.E."/>
            <person name="Chicoki N."/>
            <person name="Fauchery L."/>
            <person name="Kohler A."/>
            <person name="Kuo A."/>
            <person name="LaButti K."/>
            <person name="Pangilinan J."/>
            <person name="Lipzen A."/>
            <person name="Riley R."/>
            <person name="Andreopoulos W."/>
            <person name="He G."/>
            <person name="Johnson J."/>
            <person name="Barry K.W."/>
            <person name="Grigoriev I.V."/>
            <person name="Nagy L."/>
            <person name="Hibbett D."/>
            <person name="Henrissat B."/>
            <person name="Matheny P.B."/>
            <person name="Labbe J."/>
            <person name="Martin A.F."/>
        </authorList>
    </citation>
    <scope>NUCLEOTIDE SEQUENCE</scope>
    <source>
        <strain evidence="1">BPL698</strain>
    </source>
</reference>
<dbReference type="Proteomes" id="UP001207468">
    <property type="component" value="Unassembled WGS sequence"/>
</dbReference>
<keyword evidence="2" id="KW-1185">Reference proteome</keyword>
<name>A0ACC0U4D0_9AGAM</name>
<dbReference type="EMBL" id="JAGFNK010000179">
    <property type="protein sequence ID" value="KAI9461164.1"/>
    <property type="molecule type" value="Genomic_DNA"/>
</dbReference>
<protein>
    <submittedName>
        <fullName evidence="1">Uncharacterized protein</fullName>
    </submittedName>
</protein>
<accession>A0ACC0U4D0</accession>
<evidence type="ECO:0000313" key="1">
    <source>
        <dbReference type="EMBL" id="KAI9461164.1"/>
    </source>
</evidence>
<comment type="caution">
    <text evidence="1">The sequence shown here is derived from an EMBL/GenBank/DDBJ whole genome shotgun (WGS) entry which is preliminary data.</text>
</comment>
<gene>
    <name evidence="1" type="ORF">F5148DRAFT_1286680</name>
</gene>
<sequence>MSSGHRNVPRHRTVYPWSLHRLPPGPLPSPFPRYGHALPATATAAGELFLFGGLVHESARNDLFVFSTRDLSATLLQTSGEIPSPRVGHAAALVGDILLIWGGDMSTRGQEAPEPQDDSLYLLNLASREWTRVMINGTRPVSRYGHTVTMVGSKLFVFGGQVVGEFLNDMWAFDLNSLKSEPVWESYEPPAGNEKPPRRSGHVSVTRGDRIVIFGGTDGRHHYNDTWLFDVPRRKWRELRCSGYIPSPREGHAAALVDDAMYVFGGRGVDGTDLGDLTAFKLSIQKWFKFPNIGPSPSGRSGHAMASNGSRVFVLGGESSIGAQSTFIHVLDTRRIKYPKPHANAVNFGGNIQPARKSSPDLSTQVDPEQPTPPSRGTNATRPASPFRLVVNSESTVFHQNVSAQRVDLRTLPLPPTGGSGRSGFVSGHDDDGEASTQPAVPESALLPNKESAPSPPAHGGTPTSAIQEAAYYRAMFAALEEASEGDVAWLQGEGLVELEQRSSRTLAALAGRVAQLSEELAVKSALLDKAEANAAQATKRAELLETHVRVLRERDVHKRHAATELREYVDRLLAQAAQRDAELLDVQARLDELLLSRDQYVRAPEQAQSTLQKATSRAAEVGEQNWKYEMELSGLRGQPEASSSAVRDLLSAADMDEPPHPHHDPEMAECRTIHEHPERVQALEVEVMSLRAMLRDMTNLLEETRGEPENERRKTSESVIFTDDASVDMKEGVPETNY</sequence>